<evidence type="ECO:0000313" key="2">
    <source>
        <dbReference type="EMBL" id="EGD75694.1"/>
    </source>
</evidence>
<dbReference type="EMBL" id="GL832973">
    <property type="protein sequence ID" value="EGD75694.1"/>
    <property type="molecule type" value="Genomic_DNA"/>
</dbReference>
<dbReference type="InParanoid" id="F2UGE4"/>
<name>F2UGE4_SALR5</name>
<evidence type="ECO:0000313" key="3">
    <source>
        <dbReference type="Proteomes" id="UP000007799"/>
    </source>
</evidence>
<dbReference type="KEGG" id="sre:PTSG_07812"/>
<organism evidence="3">
    <name type="scientific">Salpingoeca rosetta (strain ATCC 50818 / BSB-021)</name>
    <dbReference type="NCBI Taxonomy" id="946362"/>
    <lineage>
        <taxon>Eukaryota</taxon>
        <taxon>Choanoflagellata</taxon>
        <taxon>Craspedida</taxon>
        <taxon>Salpingoecidae</taxon>
        <taxon>Salpingoeca</taxon>
    </lineage>
</organism>
<dbReference type="Proteomes" id="UP000007799">
    <property type="component" value="Unassembled WGS sequence"/>
</dbReference>
<gene>
    <name evidence="2" type="ORF">PTSG_07812</name>
</gene>
<protein>
    <submittedName>
        <fullName evidence="2">Uncharacterized protein</fullName>
    </submittedName>
</protein>
<dbReference type="RefSeq" id="XP_004991615.1">
    <property type="nucleotide sequence ID" value="XM_004991558.1"/>
</dbReference>
<accession>F2UGE4</accession>
<sequence>MDQVRHDIPQGPVFDGKVSSLRVFKVRMSYFLMKNCPGAERVLEGKEVTKEQEQFAYLCITSALEGCKGTTAATGALGEEDAASAWRTLLDYYQRPENEVQKTSHLVDFFNDTKMMPGDSEDEYAKRLYDARDKFYSVYDKEETVTWGKVATAIAFANFHMTKPKAFGNEIKTPPASVQEMTKQILSSNPKLGEIRGEEAEQVLYIGKSPQRPKRAKTMCKCGPRGLGGTSNRDYNPPMAQ</sequence>
<dbReference type="GeneID" id="16072176"/>
<keyword evidence="3" id="KW-1185">Reference proteome</keyword>
<dbReference type="AlphaFoldDB" id="F2UGE4"/>
<reference evidence="2" key="1">
    <citation type="submission" date="2009-08" db="EMBL/GenBank/DDBJ databases">
        <title>Annotation of Salpingoeca rosetta.</title>
        <authorList>
            <consortium name="The Broad Institute Genome Sequencing Platform"/>
            <person name="Russ C."/>
            <person name="Cuomo C."/>
            <person name="Burger G."/>
            <person name="Gray M.W."/>
            <person name="Holland P.W.H."/>
            <person name="King N."/>
            <person name="Lang F.B.F."/>
            <person name="Roger A.J."/>
            <person name="Ruiz-Trillo I."/>
            <person name="Young S.K."/>
            <person name="Zeng Q."/>
            <person name="Gargeya S."/>
            <person name="Alvarado L."/>
            <person name="Berlin A."/>
            <person name="Chapman S.B."/>
            <person name="Chen Z."/>
            <person name="Freedman E."/>
            <person name="Gellesch M."/>
            <person name="Goldberg J."/>
            <person name="Griggs A."/>
            <person name="Gujja S."/>
            <person name="Heilman E."/>
            <person name="Heiman D."/>
            <person name="Howarth C."/>
            <person name="Mehta T."/>
            <person name="Neiman D."/>
            <person name="Pearson M."/>
            <person name="Roberts A."/>
            <person name="Saif S."/>
            <person name="Shea T."/>
            <person name="Shenoy N."/>
            <person name="Sisk P."/>
            <person name="Stolte C."/>
            <person name="Sykes S."/>
            <person name="White J."/>
            <person name="Yandava C."/>
            <person name="Haas B."/>
            <person name="Nusbaum C."/>
            <person name="Birren B."/>
        </authorList>
    </citation>
    <scope>NUCLEOTIDE SEQUENCE [LARGE SCALE GENOMIC DNA]</scope>
    <source>
        <strain evidence="2">ATCC 50818</strain>
    </source>
</reference>
<feature type="region of interest" description="Disordered" evidence="1">
    <location>
        <begin position="207"/>
        <end position="241"/>
    </location>
</feature>
<proteinExistence type="predicted"/>
<evidence type="ECO:0000256" key="1">
    <source>
        <dbReference type="SAM" id="MobiDB-lite"/>
    </source>
</evidence>